<organism evidence="2 3">
    <name type="scientific">Pleuronectes platessa</name>
    <name type="common">European plaice</name>
    <dbReference type="NCBI Taxonomy" id="8262"/>
    <lineage>
        <taxon>Eukaryota</taxon>
        <taxon>Metazoa</taxon>
        <taxon>Chordata</taxon>
        <taxon>Craniata</taxon>
        <taxon>Vertebrata</taxon>
        <taxon>Euteleostomi</taxon>
        <taxon>Actinopterygii</taxon>
        <taxon>Neopterygii</taxon>
        <taxon>Teleostei</taxon>
        <taxon>Neoteleostei</taxon>
        <taxon>Acanthomorphata</taxon>
        <taxon>Carangaria</taxon>
        <taxon>Pleuronectiformes</taxon>
        <taxon>Pleuronectoidei</taxon>
        <taxon>Pleuronectidae</taxon>
        <taxon>Pleuronectes</taxon>
    </lineage>
</organism>
<feature type="compositionally biased region" description="Basic and acidic residues" evidence="1">
    <location>
        <begin position="29"/>
        <end position="50"/>
    </location>
</feature>
<feature type="compositionally biased region" description="Polar residues" evidence="1">
    <location>
        <begin position="19"/>
        <end position="28"/>
    </location>
</feature>
<dbReference type="Proteomes" id="UP001153269">
    <property type="component" value="Unassembled WGS sequence"/>
</dbReference>
<dbReference type="EMBL" id="CADEAL010003954">
    <property type="protein sequence ID" value="CAB1447639.1"/>
    <property type="molecule type" value="Genomic_DNA"/>
</dbReference>
<proteinExistence type="predicted"/>
<evidence type="ECO:0000313" key="3">
    <source>
        <dbReference type="Proteomes" id="UP001153269"/>
    </source>
</evidence>
<accession>A0A9N7YX25</accession>
<protein>
    <submittedName>
        <fullName evidence="2">Uncharacterized protein</fullName>
    </submittedName>
</protein>
<feature type="region of interest" description="Disordered" evidence="1">
    <location>
        <begin position="15"/>
        <end position="79"/>
    </location>
</feature>
<feature type="compositionally biased region" description="Basic residues" evidence="1">
    <location>
        <begin position="66"/>
        <end position="79"/>
    </location>
</feature>
<keyword evidence="3" id="KW-1185">Reference proteome</keyword>
<evidence type="ECO:0000313" key="2">
    <source>
        <dbReference type="EMBL" id="CAB1447639.1"/>
    </source>
</evidence>
<sequence length="79" mass="9214">MRLIPELEFHELMGRTPAGASSLTAELTRSQEELETERSLRNQEKLELQESLRAATQAVDEEKEARKKPKKKSVFKRFR</sequence>
<evidence type="ECO:0000256" key="1">
    <source>
        <dbReference type="SAM" id="MobiDB-lite"/>
    </source>
</evidence>
<comment type="caution">
    <text evidence="2">The sequence shown here is derived from an EMBL/GenBank/DDBJ whole genome shotgun (WGS) entry which is preliminary data.</text>
</comment>
<reference evidence="2" key="1">
    <citation type="submission" date="2020-03" db="EMBL/GenBank/DDBJ databases">
        <authorList>
            <person name="Weist P."/>
        </authorList>
    </citation>
    <scope>NUCLEOTIDE SEQUENCE</scope>
</reference>
<dbReference type="AlphaFoldDB" id="A0A9N7YX25"/>
<gene>
    <name evidence="2" type="ORF">PLEPLA_LOCUS35318</name>
</gene>
<name>A0A9N7YX25_PLEPL</name>